<keyword evidence="7 8" id="KW-0472">Membrane</keyword>
<dbReference type="OMA" id="LACSHWK"/>
<accession>A0A251SIU3</accession>
<evidence type="ECO:0000256" key="1">
    <source>
        <dbReference type="ARBA" id="ARBA00004167"/>
    </source>
</evidence>
<evidence type="ECO:0000256" key="6">
    <source>
        <dbReference type="ARBA" id="ARBA00022989"/>
    </source>
</evidence>
<evidence type="ECO:0000313" key="11">
    <source>
        <dbReference type="EMBL" id="OTF98653.1"/>
    </source>
</evidence>
<reference evidence="10" key="3">
    <citation type="submission" date="2020-06" db="EMBL/GenBank/DDBJ databases">
        <title>Helianthus annuus Genome sequencing and assembly Release 2.</title>
        <authorList>
            <person name="Gouzy J."/>
            <person name="Langlade N."/>
            <person name="Munos S."/>
        </authorList>
    </citation>
    <scope>NUCLEOTIDE SEQUENCE</scope>
    <source>
        <tissue evidence="10">Leaves</tissue>
    </source>
</reference>
<evidence type="ECO:0000256" key="3">
    <source>
        <dbReference type="ARBA" id="ARBA00022448"/>
    </source>
</evidence>
<sequence length="143" mass="15445">MLLDVVHFHLYMLLVFLVQSSNLQQTHMLMGQQLENTKPPDSPAPSAASWRLDSPLIYLFGGIGLMLVLIAVALLVLACSQWRLRSDGDRVTGGGDHVQKVALHVCNGGDEANVSPKIAVIMAGDQLPTYLAAPAHVISNIHI</sequence>
<protein>
    <submittedName>
        <fullName evidence="11">Uncharacterized protein</fullName>
    </submittedName>
</protein>
<dbReference type="EMBL" id="MNCJ02000329">
    <property type="protein sequence ID" value="KAF5769785.1"/>
    <property type="molecule type" value="Genomic_DNA"/>
</dbReference>
<keyword evidence="3" id="KW-0813">Transport</keyword>
<reference evidence="10 12" key="1">
    <citation type="journal article" date="2017" name="Nature">
        <title>The sunflower genome provides insights into oil metabolism, flowering and Asterid evolution.</title>
        <authorList>
            <person name="Badouin H."/>
            <person name="Gouzy J."/>
            <person name="Grassa C.J."/>
            <person name="Murat F."/>
            <person name="Staton S.E."/>
            <person name="Cottret L."/>
            <person name="Lelandais-Briere C."/>
            <person name="Owens G.L."/>
            <person name="Carrere S."/>
            <person name="Mayjonade B."/>
            <person name="Legrand L."/>
            <person name="Gill N."/>
            <person name="Kane N.C."/>
            <person name="Bowers J.E."/>
            <person name="Hubner S."/>
            <person name="Bellec A."/>
            <person name="Berard A."/>
            <person name="Berges H."/>
            <person name="Blanchet N."/>
            <person name="Boniface M.C."/>
            <person name="Brunel D."/>
            <person name="Catrice O."/>
            <person name="Chaidir N."/>
            <person name="Claudel C."/>
            <person name="Donnadieu C."/>
            <person name="Faraut T."/>
            <person name="Fievet G."/>
            <person name="Helmstetter N."/>
            <person name="King M."/>
            <person name="Knapp S.J."/>
            <person name="Lai Z."/>
            <person name="Le Paslier M.C."/>
            <person name="Lippi Y."/>
            <person name="Lorenzon L."/>
            <person name="Mandel J.R."/>
            <person name="Marage G."/>
            <person name="Marchand G."/>
            <person name="Marquand E."/>
            <person name="Bret-Mestries E."/>
            <person name="Morien E."/>
            <person name="Nambeesan S."/>
            <person name="Nguyen T."/>
            <person name="Pegot-Espagnet P."/>
            <person name="Pouilly N."/>
            <person name="Raftis F."/>
            <person name="Sallet E."/>
            <person name="Schiex T."/>
            <person name="Thomas J."/>
            <person name="Vandecasteele C."/>
            <person name="Vares D."/>
            <person name="Vear F."/>
            <person name="Vautrin S."/>
            <person name="Crespi M."/>
            <person name="Mangin B."/>
            <person name="Burke J.M."/>
            <person name="Salse J."/>
            <person name="Munos S."/>
            <person name="Vincourt P."/>
            <person name="Rieseberg L.H."/>
            <person name="Langlade N.B."/>
        </authorList>
    </citation>
    <scope>NUCLEOTIDE SEQUENCE [LARGE SCALE GENOMIC DNA]</scope>
    <source>
        <strain evidence="12">cv. SF193</strain>
        <tissue evidence="10">Leaves</tissue>
    </source>
</reference>
<dbReference type="InterPro" id="IPR040359">
    <property type="entry name" value="GDU"/>
</dbReference>
<dbReference type="GO" id="GO:0080143">
    <property type="term" value="P:regulation of amino acid export"/>
    <property type="evidence" value="ECO:0007669"/>
    <property type="project" value="InterPro"/>
</dbReference>
<proteinExistence type="inferred from homology"/>
<evidence type="ECO:0000256" key="2">
    <source>
        <dbReference type="ARBA" id="ARBA00009977"/>
    </source>
</evidence>
<dbReference type="AlphaFoldDB" id="A0A251SIU3"/>
<dbReference type="PANTHER" id="PTHR33228">
    <property type="entry name" value="PROTEIN GLUTAMINE DUMPER 4-RELATED"/>
    <property type="match status" value="1"/>
</dbReference>
<reference evidence="11" key="2">
    <citation type="submission" date="2017-02" db="EMBL/GenBank/DDBJ databases">
        <title>Sunflower complete genome.</title>
        <authorList>
            <person name="Langlade N."/>
            <person name="Munos S."/>
        </authorList>
    </citation>
    <scope>NUCLEOTIDE SEQUENCE [LARGE SCALE GENOMIC DNA]</scope>
    <source>
        <tissue evidence="11">Leaves</tissue>
    </source>
</reference>
<dbReference type="GO" id="GO:0006865">
    <property type="term" value="P:amino acid transport"/>
    <property type="evidence" value="ECO:0007669"/>
    <property type="project" value="UniProtKB-KW"/>
</dbReference>
<feature type="transmembrane region" description="Helical" evidence="8">
    <location>
        <begin position="56"/>
        <end position="77"/>
    </location>
</feature>
<keyword evidence="4 8" id="KW-0812">Transmembrane</keyword>
<feature type="chain" id="PRO_5041059677" evidence="9">
    <location>
        <begin position="21"/>
        <end position="143"/>
    </location>
</feature>
<dbReference type="InParanoid" id="A0A251SIU3"/>
<evidence type="ECO:0000313" key="10">
    <source>
        <dbReference type="EMBL" id="KAF5769785.1"/>
    </source>
</evidence>
<dbReference type="GO" id="GO:0016020">
    <property type="term" value="C:membrane"/>
    <property type="evidence" value="ECO:0007669"/>
    <property type="project" value="UniProtKB-SubCell"/>
</dbReference>
<keyword evidence="9" id="KW-0732">Signal</keyword>
<keyword evidence="12" id="KW-1185">Reference proteome</keyword>
<feature type="signal peptide" evidence="9">
    <location>
        <begin position="1"/>
        <end position="20"/>
    </location>
</feature>
<keyword evidence="5" id="KW-0029">Amino-acid transport</keyword>
<dbReference type="EMBL" id="CM007903">
    <property type="protein sequence ID" value="OTF98653.1"/>
    <property type="molecule type" value="Genomic_DNA"/>
</dbReference>
<keyword evidence="6 8" id="KW-1133">Transmembrane helix</keyword>
<gene>
    <name evidence="11" type="ORF">HannXRQ_Chr14g0447991</name>
    <name evidence="10" type="ORF">HanXRQr2_Chr14g0652251</name>
</gene>
<dbReference type="Proteomes" id="UP000215914">
    <property type="component" value="Chromosome 14"/>
</dbReference>
<comment type="subcellular location">
    <subcellularLocation>
        <location evidence="1">Membrane</location>
        <topology evidence="1">Single-pass membrane protein</topology>
    </subcellularLocation>
</comment>
<evidence type="ECO:0000313" key="12">
    <source>
        <dbReference type="Proteomes" id="UP000215914"/>
    </source>
</evidence>
<comment type="similarity">
    <text evidence="2">Belongs to the GLUTAMINE DUMPER 1 (TC 9.B.60) family.</text>
</comment>
<evidence type="ECO:0000256" key="4">
    <source>
        <dbReference type="ARBA" id="ARBA00022692"/>
    </source>
</evidence>
<name>A0A251SIU3_HELAN</name>
<evidence type="ECO:0000256" key="5">
    <source>
        <dbReference type="ARBA" id="ARBA00022970"/>
    </source>
</evidence>
<dbReference type="Gramene" id="mRNA:HanXRQr2_Chr14g0652251">
    <property type="protein sequence ID" value="CDS:HanXRQr2_Chr14g0652251.1"/>
    <property type="gene ID" value="HanXRQr2_Chr14g0652251"/>
</dbReference>
<evidence type="ECO:0000256" key="8">
    <source>
        <dbReference type="SAM" id="Phobius"/>
    </source>
</evidence>
<organism evidence="11 12">
    <name type="scientific">Helianthus annuus</name>
    <name type="common">Common sunflower</name>
    <dbReference type="NCBI Taxonomy" id="4232"/>
    <lineage>
        <taxon>Eukaryota</taxon>
        <taxon>Viridiplantae</taxon>
        <taxon>Streptophyta</taxon>
        <taxon>Embryophyta</taxon>
        <taxon>Tracheophyta</taxon>
        <taxon>Spermatophyta</taxon>
        <taxon>Magnoliopsida</taxon>
        <taxon>eudicotyledons</taxon>
        <taxon>Gunneridae</taxon>
        <taxon>Pentapetalae</taxon>
        <taxon>asterids</taxon>
        <taxon>campanulids</taxon>
        <taxon>Asterales</taxon>
        <taxon>Asteraceae</taxon>
        <taxon>Asteroideae</taxon>
        <taxon>Heliantheae alliance</taxon>
        <taxon>Heliantheae</taxon>
        <taxon>Helianthus</taxon>
    </lineage>
</organism>
<evidence type="ECO:0000256" key="7">
    <source>
        <dbReference type="ARBA" id="ARBA00023136"/>
    </source>
</evidence>
<dbReference type="PANTHER" id="PTHR33228:SF76">
    <property type="entry name" value="PROTEIN GLUTAMINE DUMPER 7"/>
    <property type="match status" value="1"/>
</dbReference>
<evidence type="ECO:0000256" key="9">
    <source>
        <dbReference type="SAM" id="SignalP"/>
    </source>
</evidence>